<reference evidence="2" key="1">
    <citation type="submission" date="2018-01" db="EMBL/GenBank/DDBJ databases">
        <title>An insight into the sialome of Amazonian anophelines.</title>
        <authorList>
            <person name="Ribeiro J.M."/>
            <person name="Scarpassa V."/>
            <person name="Calvo E."/>
        </authorList>
    </citation>
    <scope>NUCLEOTIDE SEQUENCE</scope>
    <source>
        <tissue evidence="2">Salivary glands</tissue>
    </source>
</reference>
<keyword evidence="1" id="KW-0812">Transmembrane</keyword>
<evidence type="ECO:0000313" key="2">
    <source>
        <dbReference type="EMBL" id="MBW29524.1"/>
    </source>
</evidence>
<feature type="transmembrane region" description="Helical" evidence="1">
    <location>
        <begin position="6"/>
        <end position="24"/>
    </location>
</feature>
<organism evidence="2">
    <name type="scientific">Anopheles braziliensis</name>
    <dbReference type="NCBI Taxonomy" id="58242"/>
    <lineage>
        <taxon>Eukaryota</taxon>
        <taxon>Metazoa</taxon>
        <taxon>Ecdysozoa</taxon>
        <taxon>Arthropoda</taxon>
        <taxon>Hexapoda</taxon>
        <taxon>Insecta</taxon>
        <taxon>Pterygota</taxon>
        <taxon>Neoptera</taxon>
        <taxon>Endopterygota</taxon>
        <taxon>Diptera</taxon>
        <taxon>Nematocera</taxon>
        <taxon>Culicoidea</taxon>
        <taxon>Culicidae</taxon>
        <taxon>Anophelinae</taxon>
        <taxon>Anopheles</taxon>
    </lineage>
</organism>
<keyword evidence="1" id="KW-0472">Membrane</keyword>
<evidence type="ECO:0000256" key="1">
    <source>
        <dbReference type="SAM" id="Phobius"/>
    </source>
</evidence>
<name>A0A2M3ZLV1_9DIPT</name>
<protein>
    <submittedName>
        <fullName evidence="2">Uncharacterized protein</fullName>
    </submittedName>
</protein>
<sequence>MTRNITIIIIITITGAIGMVIASGTRSIRGKPLPVPCVIAMVSVKRRSVPTSAPRPAAAHHRRPLWGWAVEPLGVVPSPQ</sequence>
<proteinExistence type="predicted"/>
<keyword evidence="1" id="KW-1133">Transmembrane helix</keyword>
<accession>A0A2M3ZLV1</accession>
<dbReference type="AlphaFoldDB" id="A0A2M3ZLV1"/>
<dbReference type="EMBL" id="GGFM01008773">
    <property type="protein sequence ID" value="MBW29524.1"/>
    <property type="molecule type" value="Transcribed_RNA"/>
</dbReference>